<feature type="domain" description="Fibronectin type-III" evidence="1">
    <location>
        <begin position="408"/>
        <end position="511"/>
    </location>
</feature>
<dbReference type="eggNOG" id="KOG3510">
    <property type="taxonomic scope" value="Eukaryota"/>
</dbReference>
<dbReference type="STRING" id="400682.A0A1X7TGI0"/>
<dbReference type="PANTHER" id="PTHR21074:SF0">
    <property type="entry name" value="IQ AND UBIQUITIN-LIKE DOMAIN-CONTAINING PROTEIN"/>
    <property type="match status" value="1"/>
</dbReference>
<sequence>WVQIETITVDLSSDKTVLPQTYTLHAIKIGHDDHNSFLHAVKWYYESGSSSAQLCTGNKDTEYSCNFMYGDGMSVDYGNGRWDYTLNVTWNGESITSGVLSQSNNNGDHVFRFHLDFGHIQHSPVKRNRDILVTAPETAPSSLTEVNKTTTTITVSWTALDSSDADGYVVNVTSDTDTEQTVQVEGSSNNKTITLNGLRGGTTYSITVRAYQQLLGPASTISVQTLPVISSINWTLVSSITQLNNTQYRIDCLTTDINSSTDVYWLVKGVMKNNSMYTSIDVLTYNNTLLVYPDPLGVSVNVTCIAMIRGVNYSQSVILHAPSSPPNNVRGFILNATSIKVNWTNSSETNGYVIEYTTGGVTRNVVSTSEEEIVLTDLSPMSTYTISVYSYIDLPSVNSRVTVLRFDVPSPVTSLSVSNVSTTGIRVNWTIPSSDNYVTYYTISYTPSCPQLSSVNETVSVDPHQSTTTYSYTLIGLYSGMNYTITVRAGNVLGGSVSVLTNENTSSIAPTDVADFLFLLQPINNLTWNEVNCSERNGLITGYTVIISNSSITYNLTSTERYIILNDLVFGTEYNISVAAVNSVGRGPFSDPIVVEIGIVPGPVGSVSSIMDTTWAVISWSVPSHIPSDYPIITYEIGYHILQSGNCSMVDDDDIDIQMLQFSNSTNGNTFINITGLIDESCYIFGVRAYTDNGYGEWTVIANETLVPSTTDSGSNQGVAFGVSVALEHDCKLTREIVELVDREADLLVRDTKPSALMGLRKRIATLFLQYCKTPLFNPEAAKHIKVPQDPSVLRTNVYYCRSCCQYLPSTDFELSTKSHVIGHCRQCKELDNKARAREDYTLYRAMLKTIRKTEENYQDDSHIIFIIQESDVRYLIENIWAGQSAVSGEKDLFELILVRWNITEHWSPWNCILLTTDEARAHVKLDDPEKAYSSQFTDKIRQRHILARNYFTQVPGMMENYLYHDLKYIVGMKHKMPSVLAAVVFLLSVSEVISQCPPSSGIYLRHNGNCYTNGSYFYDADITGASKSIMCVLPGFTLNGGEWVNSSGSSVGCSTNPLRCNEVSSPNASINLYIHGSISPSDDGWYKCCLPTSCSDSNTNIILANIFRWAQIENITVDLPSDKTTIPQSYTLHAIRIGHSTQANLKNADWYYEGSTSTKLCSGHNQGYSCSIGTGMSVNKGNGKWEYTVTVTWNGEAITSGMLSQSNNNGDHKYKFYLYLGNVKRNRYFTIRVPATAPSSLTVVNKTATTITVSWTVLDSSDADGYVVNVTSDTDTVQTVQVEGSSNNTITLNGLRELTAYSITVRAYQQLLGPASKISVFTHICQQEGIYLAYNGNCYPNGSYFFDNSVNAVTKAISCVLAGTSLTTGQWVRVADPDDPVDCNNNSASDPFLCTNVTSPAATINLYLAQGLSNSQEGWYKCCLPTDCSDPNTNIIFANIFRFAEIESFTVADLPSDMTVYPQEYKLNCTKIGFDRYDGISMSINSTALANYTKCDDRYSTCPGAVLVSSNPNTLRYTVDITWDGMTVSNGSISQSTTGDQMYQCVLDNFSSGIDRTRTLTIKVPATAPSSLTEVSKTATTITVSWTALDSSDTDGYVVNVTSDTDTVQTVQVEGSSNNTITLNGLNIETTYSITVRAYQQLLGPASTISVQTLPVINSINWTLVSSITQLNNTQYRIDCLITTDINPSTDVYWLVNGVMKNNSMYTLIDDVIYNNTLLVYPDPLGVLVNVTCIAMIGGVNYSQSVILHAPSRLPNNVRGFILNATSIKVNWTTSSETNGYVIEYTTGGVTRNVVSTSENEIVLTDLSPMSTYTISVYSYIDLPSVDSTVRVLRFDVPSPVTSLSASNVSTTGITVKWTIPSSDNYVTYYTISYTPSCPELSSVNERVSVGPHQSTTTYSYTLIGLYSGMNYTITVRAGNVLGGSDPSFIVEDTLSIAPTGVVDFLFLLQPINNLTWNEVNCSEHNGLITGYTVIISNSSIRYNLTSTERYIILNDLVFGTEYNISVAAFNSVGRGPFSDPIEVEIGIVPGPVGSVSSIMETTWAVISWSVPSYIPSDYPIITYEIGYHILESDGNCSMVDNDDIDIQMLQFSNSTNGNSFINITGLNDISCYIFGVRAYTDNGYGEWTVIANETLVLLNTDGGSNQENIWAGQSAVSGEKDLFELILVRWNITEHWSPWNCILLTTDEARAHVKLDDPEKAYSSQFTEKIRQRHILARNYFTQIPGMMEEMSTKVKELPLPRPKERIIVLRERLCKCRMYPVLLTIVFLLSVSEVISQCPPTGSGIYLTRSYAGTCYPNGSYFWDTTVNAITEAISCVLPGTNLTTGQWVRVADPDDPVDCNSNSPSDPFRCTSVTSPNANISLYLAGGLPAAQEGWYKCCLPTNCSTSGTKTIFANIFRYAEIESFTVADLPSDMTVYPQEYKLNCTKIGHNRYGISINVGNTALTSYTNCEDGVNTNCPGTVLISSTNTLRYTVTITWDGMTVSSGSISQSTTGDQMYQCVLDNPSAGDDRTRTLTIKVPATAPSLTVVNKTATTITVNWAALDSSDANGYVVTITSDTDTVQTVQVEGSIDKVTEAISCVLPGTSLTTGQWVRVANPDDPVDCNSNSASDPFRCTNVTSPATINLYLAHGKLFAAQEGWYKCCLPTDCSDPNTNIIFANIF</sequence>
<dbReference type="Pfam" id="PF25805">
    <property type="entry name" value="IQUB"/>
    <property type="match status" value="1"/>
</dbReference>
<dbReference type="SMART" id="SM00060">
    <property type="entry name" value="FN3"/>
    <property type="match status" value="12"/>
</dbReference>
<dbReference type="InterPro" id="IPR057887">
    <property type="entry name" value="IQUB_helical"/>
</dbReference>
<dbReference type="SUPFAM" id="SSF49265">
    <property type="entry name" value="Fibronectin type III"/>
    <property type="match status" value="6"/>
</dbReference>
<dbReference type="GO" id="GO:0031514">
    <property type="term" value="C:motile cilium"/>
    <property type="evidence" value="ECO:0007669"/>
    <property type="project" value="TreeGrafter"/>
</dbReference>
<feature type="domain" description="Fibronectin type-III" evidence="1">
    <location>
        <begin position="1755"/>
        <end position="1836"/>
    </location>
</feature>
<dbReference type="Pfam" id="PF00041">
    <property type="entry name" value="fn3"/>
    <property type="match status" value="9"/>
</dbReference>
<dbReference type="InterPro" id="IPR003961">
    <property type="entry name" value="FN3_dom"/>
</dbReference>
<dbReference type="InterPro" id="IPR037695">
    <property type="entry name" value="IQUB"/>
</dbReference>
<dbReference type="InParanoid" id="A0A1X7TGI0"/>
<feature type="domain" description="Fibronectin type-III" evidence="1">
    <location>
        <begin position="1838"/>
        <end position="1941"/>
    </location>
</feature>
<accession>A0A1X7TGI0</accession>
<dbReference type="GO" id="GO:0030317">
    <property type="term" value="P:flagellated sperm motility"/>
    <property type="evidence" value="ECO:0007669"/>
    <property type="project" value="TreeGrafter"/>
</dbReference>
<feature type="domain" description="Fibronectin type-III" evidence="1">
    <location>
        <begin position="325"/>
        <end position="406"/>
    </location>
</feature>
<feature type="domain" description="Fibronectin type-III" evidence="1">
    <location>
        <begin position="1238"/>
        <end position="1329"/>
    </location>
</feature>
<organism evidence="2">
    <name type="scientific">Amphimedon queenslandica</name>
    <name type="common">Sponge</name>
    <dbReference type="NCBI Taxonomy" id="400682"/>
    <lineage>
        <taxon>Eukaryota</taxon>
        <taxon>Metazoa</taxon>
        <taxon>Porifera</taxon>
        <taxon>Demospongiae</taxon>
        <taxon>Heteroscleromorpha</taxon>
        <taxon>Haplosclerida</taxon>
        <taxon>Niphatidae</taxon>
        <taxon>Amphimedon</taxon>
    </lineage>
</organism>
<dbReference type="eggNOG" id="KOG4228">
    <property type="taxonomic scope" value="Eukaryota"/>
</dbReference>
<reference evidence="2" key="1">
    <citation type="submission" date="2017-05" db="UniProtKB">
        <authorList>
            <consortium name="EnsemblMetazoa"/>
        </authorList>
    </citation>
    <scope>IDENTIFICATION</scope>
</reference>
<feature type="domain" description="Fibronectin type-III" evidence="1">
    <location>
        <begin position="2030"/>
        <end position="2141"/>
    </location>
</feature>
<proteinExistence type="predicted"/>
<dbReference type="PANTHER" id="PTHR21074">
    <property type="entry name" value="IQ AND UBIQUITIN-LIKE DOMAIN-CONTAINING PROTEIN"/>
    <property type="match status" value="1"/>
</dbReference>
<dbReference type="Gene3D" id="2.60.40.10">
    <property type="entry name" value="Immunoglobulins"/>
    <property type="match status" value="11"/>
</dbReference>
<evidence type="ECO:0000259" key="1">
    <source>
        <dbReference type="PROSITE" id="PS50853"/>
    </source>
</evidence>
<feature type="domain" description="Fibronectin type-III" evidence="1">
    <location>
        <begin position="1569"/>
        <end position="1658"/>
    </location>
</feature>
<dbReference type="CDD" id="cd00063">
    <property type="entry name" value="FN3"/>
    <property type="match status" value="11"/>
</dbReference>
<protein>
    <recommendedName>
        <fullName evidence="1">Fibronectin type-III domain-containing protein</fullName>
    </recommendedName>
</protein>
<dbReference type="GO" id="GO:0060271">
    <property type="term" value="P:cilium assembly"/>
    <property type="evidence" value="ECO:0007669"/>
    <property type="project" value="TreeGrafter"/>
</dbReference>
<feature type="domain" description="Fibronectin type-III" evidence="1">
    <location>
        <begin position="139"/>
        <end position="229"/>
    </location>
</feature>
<name>A0A1X7TGI0_AMPQE</name>
<feature type="domain" description="Fibronectin type-III" evidence="1">
    <location>
        <begin position="600"/>
        <end position="709"/>
    </location>
</feature>
<evidence type="ECO:0000313" key="2">
    <source>
        <dbReference type="EnsemblMetazoa" id="Aqu2.1.13812_001"/>
    </source>
</evidence>
<dbReference type="InterPro" id="IPR036116">
    <property type="entry name" value="FN3_sf"/>
</dbReference>
<dbReference type="OrthoDB" id="10265862at2759"/>
<dbReference type="EnsemblMetazoa" id="Aqu2.1.13812_001">
    <property type="protein sequence ID" value="Aqu2.1.13812_001"/>
    <property type="gene ID" value="Aqu2.1.13812"/>
</dbReference>
<dbReference type="PROSITE" id="PS50853">
    <property type="entry name" value="FN3"/>
    <property type="match status" value="9"/>
</dbReference>
<dbReference type="GO" id="GO:0001669">
    <property type="term" value="C:acrosomal vesicle"/>
    <property type="evidence" value="ECO:0007669"/>
    <property type="project" value="TreeGrafter"/>
</dbReference>
<dbReference type="InterPro" id="IPR013783">
    <property type="entry name" value="Ig-like_fold"/>
</dbReference>